<organism evidence="1 2">
    <name type="scientific">Burkholderia pseudomallei 1710a</name>
    <dbReference type="NCBI Taxonomy" id="320371"/>
    <lineage>
        <taxon>Bacteria</taxon>
        <taxon>Pseudomonadati</taxon>
        <taxon>Pseudomonadota</taxon>
        <taxon>Betaproteobacteria</taxon>
        <taxon>Burkholderiales</taxon>
        <taxon>Burkholderiaceae</taxon>
        <taxon>Burkholderia</taxon>
        <taxon>pseudomallei group</taxon>
    </lineage>
</organism>
<sequence length="71" mass="7483">MGEYPVMRRSTVPICRRASSNAREHGVYRSPGGGVGRNVRGERIASGRSDHAICCGVFIGGHTKAGALDAL</sequence>
<dbReference type="AlphaFoldDB" id="A0A0E1W4Z5"/>
<evidence type="ECO:0000313" key="2">
    <source>
        <dbReference type="Proteomes" id="UP000001812"/>
    </source>
</evidence>
<dbReference type="Proteomes" id="UP000001812">
    <property type="component" value="Chromosome I"/>
</dbReference>
<dbReference type="GeneID" id="92978242"/>
<name>A0A0E1W4Z5_BURPE</name>
<evidence type="ECO:0000313" key="1">
    <source>
        <dbReference type="EMBL" id="EET08223.1"/>
    </source>
</evidence>
<proteinExistence type="predicted"/>
<reference evidence="1 2" key="2">
    <citation type="submission" date="2009-05" db="EMBL/GenBank/DDBJ databases">
        <authorList>
            <person name="Harkins D.M."/>
            <person name="DeShazer D."/>
            <person name="Woods D.E."/>
            <person name="Brinkac L.M."/>
            <person name="Brown K.A."/>
            <person name="Hung G.C."/>
            <person name="Tuanyok A."/>
            <person name="Zhang B."/>
            <person name="Nierman W.C."/>
        </authorList>
    </citation>
    <scope>NUCLEOTIDE SEQUENCE [LARGE SCALE GENOMIC DNA]</scope>
    <source>
        <strain evidence="1 2">1710a</strain>
    </source>
</reference>
<dbReference type="RefSeq" id="WP_004197793.1">
    <property type="nucleotide sequence ID" value="NZ_CM000832.1"/>
</dbReference>
<protein>
    <submittedName>
        <fullName evidence="1">Uncharacterized protein</fullName>
    </submittedName>
</protein>
<dbReference type="HOGENOM" id="CLU_2841333_0_0_4"/>
<reference evidence="2" key="1">
    <citation type="submission" date="2007-08" db="EMBL/GenBank/DDBJ databases">
        <title>Annotation of Burkholderia pseudomallei 1710a.</title>
        <authorList>
            <person name="Harkins D.M."/>
            <person name="DeShazer D."/>
            <person name="Woods D.E."/>
            <person name="Brinkac L.M."/>
            <person name="Brown K.A."/>
            <person name="Hung G.C."/>
            <person name="Tuanyok A."/>
            <person name="Zhang B."/>
            <person name="Nierman W.C."/>
        </authorList>
    </citation>
    <scope>NUCLEOTIDE SEQUENCE [LARGE SCALE GENOMIC DNA]</scope>
    <source>
        <strain evidence="2">1710a</strain>
    </source>
</reference>
<accession>A0A0E1W4Z5</accession>
<dbReference type="EMBL" id="CM000832">
    <property type="protein sequence ID" value="EET08223.1"/>
    <property type="molecule type" value="Genomic_DNA"/>
</dbReference>
<gene>
    <name evidence="1" type="ORF">BURPS1710A_3486</name>
</gene>